<name>A0A290S4X2_9GAMM</name>
<dbReference type="EMBL" id="CP011025">
    <property type="protein sequence ID" value="ATC87112.1"/>
    <property type="molecule type" value="Genomic_DNA"/>
</dbReference>
<dbReference type="Proteomes" id="UP000016505">
    <property type="component" value="Chromosome I"/>
</dbReference>
<protein>
    <submittedName>
        <fullName evidence="1">Uncharacterized protein</fullName>
    </submittedName>
</protein>
<sequence>MLFCYSSSAHLSSLDGFLVTDIATYHNTHPKYEMKRRESKG</sequence>
<dbReference type="KEGG" id="part:PARC_a2648"/>
<organism evidence="1 2">
    <name type="scientific">Pseudoalteromonas arctica A 37-1-2</name>
    <dbReference type="NCBI Taxonomy" id="1117313"/>
    <lineage>
        <taxon>Bacteria</taxon>
        <taxon>Pseudomonadati</taxon>
        <taxon>Pseudomonadota</taxon>
        <taxon>Gammaproteobacteria</taxon>
        <taxon>Alteromonadales</taxon>
        <taxon>Pseudoalteromonadaceae</taxon>
        <taxon>Pseudoalteromonas</taxon>
    </lineage>
</organism>
<reference evidence="1 2" key="1">
    <citation type="journal article" date="2012" name="J. Bacteriol.">
        <title>Genome sequences of type strains of seven species of the marine bacterium Pseudoalteromonas.</title>
        <authorList>
            <person name="Xie B.B."/>
            <person name="Shu Y.L."/>
            <person name="Qin Q.L."/>
            <person name="Rong J.C."/>
            <person name="Zhang X.Y."/>
            <person name="Chen X.L."/>
            <person name="Shi M."/>
            <person name="He H.L."/>
            <person name="Zhou B.C."/>
            <person name="Zhang Y.Z."/>
        </authorList>
    </citation>
    <scope>NUCLEOTIDE SEQUENCE [LARGE SCALE GENOMIC DNA]</scope>
    <source>
        <strain evidence="1 2">A 37-1-2</strain>
    </source>
</reference>
<proteinExistence type="predicted"/>
<accession>A0A290S4X2</accession>
<gene>
    <name evidence="1" type="ORF">PARC_a2648</name>
</gene>
<dbReference type="AlphaFoldDB" id="A0A290S4X2"/>
<evidence type="ECO:0000313" key="1">
    <source>
        <dbReference type="EMBL" id="ATC87112.1"/>
    </source>
</evidence>
<evidence type="ECO:0000313" key="2">
    <source>
        <dbReference type="Proteomes" id="UP000016505"/>
    </source>
</evidence>